<accession>A0AA37XCZ8</accession>
<sequence>MPVPSPTDGLLTLLTTPDGEIDAGADPAALELLGTLVADTLRAHAVGVVVSWNDPDDAVLAHVVARELGVPSRRASLDLGRLELDGPPLAGAVVAVVATSFTPRPRALEPLARLLAGAGASAVHAARLRPSPSTELDVHGRGADA</sequence>
<protein>
    <submittedName>
        <fullName evidence="1">Uncharacterized protein</fullName>
    </submittedName>
</protein>
<evidence type="ECO:0000313" key="1">
    <source>
        <dbReference type="EMBL" id="GMA30495.1"/>
    </source>
</evidence>
<evidence type="ECO:0000313" key="2">
    <source>
        <dbReference type="Proteomes" id="UP001157161"/>
    </source>
</evidence>
<name>A0AA37XCZ8_9MICO</name>
<organism evidence="1 2">
    <name type="scientific">Litorihabitans aurantiacus</name>
    <dbReference type="NCBI Taxonomy" id="1930061"/>
    <lineage>
        <taxon>Bacteria</taxon>
        <taxon>Bacillati</taxon>
        <taxon>Actinomycetota</taxon>
        <taxon>Actinomycetes</taxon>
        <taxon>Micrococcales</taxon>
        <taxon>Beutenbergiaceae</taxon>
        <taxon>Litorihabitans</taxon>
    </lineage>
</organism>
<reference evidence="1" key="2">
    <citation type="submission" date="2023-02" db="EMBL/GenBank/DDBJ databases">
        <authorList>
            <person name="Sun Q."/>
            <person name="Mori K."/>
        </authorList>
    </citation>
    <scope>NUCLEOTIDE SEQUENCE</scope>
    <source>
        <strain evidence="1">NBRC 112290</strain>
    </source>
</reference>
<dbReference type="EMBL" id="BSUM01000001">
    <property type="protein sequence ID" value="GMA30495.1"/>
    <property type="molecule type" value="Genomic_DNA"/>
</dbReference>
<keyword evidence="2" id="KW-1185">Reference proteome</keyword>
<comment type="caution">
    <text evidence="1">The sequence shown here is derived from an EMBL/GenBank/DDBJ whole genome shotgun (WGS) entry which is preliminary data.</text>
</comment>
<dbReference type="AlphaFoldDB" id="A0AA37XCZ8"/>
<reference evidence="1" key="1">
    <citation type="journal article" date="2014" name="Int. J. Syst. Evol. Microbiol.">
        <title>Complete genome sequence of Corynebacterium casei LMG S-19264T (=DSM 44701T), isolated from a smear-ripened cheese.</title>
        <authorList>
            <consortium name="US DOE Joint Genome Institute (JGI-PGF)"/>
            <person name="Walter F."/>
            <person name="Albersmeier A."/>
            <person name="Kalinowski J."/>
            <person name="Ruckert C."/>
        </authorList>
    </citation>
    <scope>NUCLEOTIDE SEQUENCE</scope>
    <source>
        <strain evidence="1">NBRC 112290</strain>
    </source>
</reference>
<proteinExistence type="predicted"/>
<dbReference type="Proteomes" id="UP001157161">
    <property type="component" value="Unassembled WGS sequence"/>
</dbReference>
<gene>
    <name evidence="1" type="ORF">GCM10025875_04870</name>
</gene>